<sequence>MSQHEHDSNDNSPTDSRDGHGSASDRNEQGGGRAGAAAASRVTHPQQPGLEELVAPEADLVRGTVVPGDAMPREAVPAESVLGEWELLGAPWAEAAVLGCLLRATPVIARALLDALGEQDWTVPQHRHVAAAARILLERGQPVDPVTVLGQLRRHGSENARTASKDTAVLLLELCEAAPVLGNAEHYARIVLEHSYRRRVQQAAVRLAQAADHLPLHTIAPLLEQERSAVTAAHRRTTAPLDLRNAHP</sequence>
<dbReference type="GO" id="GO:0003677">
    <property type="term" value="F:DNA binding"/>
    <property type="evidence" value="ECO:0007669"/>
    <property type="project" value="UniProtKB-KW"/>
</dbReference>
<proteinExistence type="predicted"/>
<dbReference type="Proteomes" id="UP000265614">
    <property type="component" value="Unassembled WGS sequence"/>
</dbReference>
<feature type="region of interest" description="Disordered" evidence="3">
    <location>
        <begin position="1"/>
        <end position="56"/>
    </location>
</feature>
<evidence type="ECO:0000259" key="4">
    <source>
        <dbReference type="Pfam" id="PF00772"/>
    </source>
</evidence>
<organism evidence="5 6">
    <name type="scientific">Vallicoccus soli</name>
    <dbReference type="NCBI Taxonomy" id="2339232"/>
    <lineage>
        <taxon>Bacteria</taxon>
        <taxon>Bacillati</taxon>
        <taxon>Actinomycetota</taxon>
        <taxon>Actinomycetes</taxon>
        <taxon>Motilibacterales</taxon>
        <taxon>Vallicoccaceae</taxon>
        <taxon>Vallicoccus</taxon>
    </lineage>
</organism>
<dbReference type="GO" id="GO:0005829">
    <property type="term" value="C:cytosol"/>
    <property type="evidence" value="ECO:0007669"/>
    <property type="project" value="TreeGrafter"/>
</dbReference>
<dbReference type="SUPFAM" id="SSF48024">
    <property type="entry name" value="N-terminal domain of DnaB helicase"/>
    <property type="match status" value="1"/>
</dbReference>
<gene>
    <name evidence="5" type="ORF">D5H78_18800</name>
</gene>
<dbReference type="OrthoDB" id="2970604at2"/>
<evidence type="ECO:0000256" key="1">
    <source>
        <dbReference type="ARBA" id="ARBA00022705"/>
    </source>
</evidence>
<dbReference type="AlphaFoldDB" id="A0A3A3YPA9"/>
<dbReference type="PANTHER" id="PTHR30153">
    <property type="entry name" value="REPLICATIVE DNA HELICASE DNAB"/>
    <property type="match status" value="1"/>
</dbReference>
<dbReference type="InterPro" id="IPR007693">
    <property type="entry name" value="DNA_helicase_DnaB-like_N"/>
</dbReference>
<dbReference type="PANTHER" id="PTHR30153:SF2">
    <property type="entry name" value="REPLICATIVE DNA HELICASE"/>
    <property type="match status" value="1"/>
</dbReference>
<dbReference type="EMBL" id="QZEZ01000014">
    <property type="protein sequence ID" value="RJK92527.1"/>
    <property type="molecule type" value="Genomic_DNA"/>
</dbReference>
<dbReference type="InterPro" id="IPR016136">
    <property type="entry name" value="DNA_helicase_N/primase_C"/>
</dbReference>
<dbReference type="GO" id="GO:0005524">
    <property type="term" value="F:ATP binding"/>
    <property type="evidence" value="ECO:0007669"/>
    <property type="project" value="InterPro"/>
</dbReference>
<evidence type="ECO:0000313" key="5">
    <source>
        <dbReference type="EMBL" id="RJK92527.1"/>
    </source>
</evidence>
<dbReference type="RefSeq" id="WP_119952051.1">
    <property type="nucleotide sequence ID" value="NZ_QZEZ01000014.1"/>
</dbReference>
<dbReference type="Pfam" id="PF00772">
    <property type="entry name" value="DnaB"/>
    <property type="match status" value="1"/>
</dbReference>
<reference evidence="5 6" key="1">
    <citation type="submission" date="2018-09" db="EMBL/GenBank/DDBJ databases">
        <title>YIM 75000 draft genome.</title>
        <authorList>
            <person name="Tang S."/>
            <person name="Feng Y."/>
        </authorList>
    </citation>
    <scope>NUCLEOTIDE SEQUENCE [LARGE SCALE GENOMIC DNA]</scope>
    <source>
        <strain evidence="5 6">YIM 75000</strain>
    </source>
</reference>
<name>A0A3A3YPA9_9ACTN</name>
<dbReference type="InterPro" id="IPR036185">
    <property type="entry name" value="DNA_heli_DnaB-like_N_sf"/>
</dbReference>
<dbReference type="GO" id="GO:0006260">
    <property type="term" value="P:DNA replication"/>
    <property type="evidence" value="ECO:0007669"/>
    <property type="project" value="UniProtKB-KW"/>
</dbReference>
<keyword evidence="6" id="KW-1185">Reference proteome</keyword>
<feature type="domain" description="DNA helicase DnaB-like N-terminal" evidence="4">
    <location>
        <begin position="93"/>
        <end position="193"/>
    </location>
</feature>
<protein>
    <recommendedName>
        <fullName evidence="4">DNA helicase DnaB-like N-terminal domain-containing protein</fullName>
    </recommendedName>
</protein>
<dbReference type="GO" id="GO:0003678">
    <property type="term" value="F:DNA helicase activity"/>
    <property type="evidence" value="ECO:0007669"/>
    <property type="project" value="InterPro"/>
</dbReference>
<evidence type="ECO:0000256" key="2">
    <source>
        <dbReference type="ARBA" id="ARBA00023125"/>
    </source>
</evidence>
<accession>A0A3A3YPA9</accession>
<keyword evidence="2" id="KW-0238">DNA-binding</keyword>
<evidence type="ECO:0000313" key="6">
    <source>
        <dbReference type="Proteomes" id="UP000265614"/>
    </source>
</evidence>
<comment type="caution">
    <text evidence="5">The sequence shown here is derived from an EMBL/GenBank/DDBJ whole genome shotgun (WGS) entry which is preliminary data.</text>
</comment>
<dbReference type="Gene3D" id="1.10.860.10">
    <property type="entry name" value="DNAb Helicase, Chain A"/>
    <property type="match status" value="1"/>
</dbReference>
<evidence type="ECO:0000256" key="3">
    <source>
        <dbReference type="SAM" id="MobiDB-lite"/>
    </source>
</evidence>
<feature type="compositionally biased region" description="Basic and acidic residues" evidence="3">
    <location>
        <begin position="1"/>
        <end position="28"/>
    </location>
</feature>
<keyword evidence="1" id="KW-0235">DNA replication</keyword>